<organism evidence="3 4">
    <name type="scientific">Pseudaquabacterium inlustre</name>
    <dbReference type="NCBI Taxonomy" id="2984192"/>
    <lineage>
        <taxon>Bacteria</taxon>
        <taxon>Pseudomonadati</taxon>
        <taxon>Pseudomonadota</taxon>
        <taxon>Betaproteobacteria</taxon>
        <taxon>Burkholderiales</taxon>
        <taxon>Sphaerotilaceae</taxon>
        <taxon>Pseudaquabacterium</taxon>
    </lineage>
</organism>
<dbReference type="Proteomes" id="UP001365405">
    <property type="component" value="Unassembled WGS sequence"/>
</dbReference>
<dbReference type="RefSeq" id="WP_341411542.1">
    <property type="nucleotide sequence ID" value="NZ_JBBUTH010000008.1"/>
</dbReference>
<feature type="region of interest" description="Disordered" evidence="1">
    <location>
        <begin position="295"/>
        <end position="320"/>
    </location>
</feature>
<reference evidence="3 4" key="1">
    <citation type="submission" date="2024-04" db="EMBL/GenBank/DDBJ databases">
        <title>Novel species of the genus Ideonella isolated from streams.</title>
        <authorList>
            <person name="Lu H."/>
        </authorList>
    </citation>
    <scope>NUCLEOTIDE SEQUENCE [LARGE SCALE GENOMIC DNA]</scope>
    <source>
        <strain evidence="3 4">DXS22W</strain>
    </source>
</reference>
<accession>A0ABU9CKY5</accession>
<feature type="transmembrane region" description="Helical" evidence="2">
    <location>
        <begin position="94"/>
        <end position="119"/>
    </location>
</feature>
<evidence type="ECO:0000256" key="1">
    <source>
        <dbReference type="SAM" id="MobiDB-lite"/>
    </source>
</evidence>
<feature type="transmembrane region" description="Helical" evidence="2">
    <location>
        <begin position="212"/>
        <end position="241"/>
    </location>
</feature>
<sequence length="320" mass="32047">MDSVLQSVESVRNGTALYLLLLTFASAGWLLVSAQRLLGGESLATGVGLGVAAFGVVLLGSTAAGLVLMDEARGHRPRHPLDALRAAPVPALRLLAVVLTVLALAALLLAAVTALLWAARLPGVGAGWLGVLVPVAVPLLGAAALVMVTLVGPIAAPAAWSGLGWRAILAMLWRQLRARPVHAVLLSAAVSLLSAAVAGLMSFVVLAGGRAFAALAVGVLELPLAVPPFLSALFGMGFRVAPGAPPLPEHTSAALTGAGLVFALGLVVPGAVYLRGLCELFLALRRADDETAAAETAAEETAAAETAADAGAPSATAPPL</sequence>
<keyword evidence="2" id="KW-0472">Membrane</keyword>
<evidence type="ECO:0000313" key="4">
    <source>
        <dbReference type="Proteomes" id="UP001365405"/>
    </source>
</evidence>
<protein>
    <submittedName>
        <fullName evidence="3">Uncharacterized protein</fullName>
    </submittedName>
</protein>
<name>A0ABU9CKY5_9BURK</name>
<feature type="transmembrane region" description="Helical" evidence="2">
    <location>
        <begin position="15"/>
        <end position="34"/>
    </location>
</feature>
<comment type="caution">
    <text evidence="3">The sequence shown here is derived from an EMBL/GenBank/DDBJ whole genome shotgun (WGS) entry which is preliminary data.</text>
</comment>
<proteinExistence type="predicted"/>
<keyword evidence="4" id="KW-1185">Reference proteome</keyword>
<gene>
    <name evidence="3" type="ORF">AACH10_16455</name>
</gene>
<keyword evidence="2" id="KW-1133">Transmembrane helix</keyword>
<feature type="transmembrane region" description="Helical" evidence="2">
    <location>
        <begin position="46"/>
        <end position="69"/>
    </location>
</feature>
<dbReference type="EMBL" id="JBBUTH010000008">
    <property type="protein sequence ID" value="MEK8051845.1"/>
    <property type="molecule type" value="Genomic_DNA"/>
</dbReference>
<feature type="transmembrane region" description="Helical" evidence="2">
    <location>
        <begin position="185"/>
        <end position="206"/>
    </location>
</feature>
<keyword evidence="2" id="KW-0812">Transmembrane</keyword>
<evidence type="ECO:0000256" key="2">
    <source>
        <dbReference type="SAM" id="Phobius"/>
    </source>
</evidence>
<feature type="transmembrane region" description="Helical" evidence="2">
    <location>
        <begin position="154"/>
        <end position="173"/>
    </location>
</feature>
<feature type="transmembrane region" description="Helical" evidence="2">
    <location>
        <begin position="126"/>
        <end position="148"/>
    </location>
</feature>
<feature type="transmembrane region" description="Helical" evidence="2">
    <location>
        <begin position="253"/>
        <end position="274"/>
    </location>
</feature>
<evidence type="ECO:0000313" key="3">
    <source>
        <dbReference type="EMBL" id="MEK8051845.1"/>
    </source>
</evidence>